<keyword evidence="3" id="KW-1185">Reference proteome</keyword>
<comment type="caution">
    <text evidence="2">The sequence shown here is derived from an EMBL/GenBank/DDBJ whole genome shotgun (WGS) entry which is preliminary data.</text>
</comment>
<sequence>MADDRLDRSSSKSLTDIGDDVLWMLLSWHVESCSIQSIVAVRQCSRALRAIADAVLQTVSSEELVLALVSGRVPHDSLALVEERCGRAFLRGEIDPSVSACLLTYANNEVLREPGASAVMLSDASNGGDKSRDNYFRLIGFDIVPVMSARFGHSESRQGRKGSIAEWYAEHCPDFPLNRSFLPCLMAGPPRYLSLAGSARENRHFVSRVPMELCHIVSDLDETKPGYKLLATLLPGYRALPAK</sequence>
<dbReference type="AlphaFoldDB" id="A0AB34K6E3"/>
<reference evidence="2 3" key="1">
    <citation type="journal article" date="2024" name="Science">
        <title>Giant polyketide synthase enzymes in the biosynthesis of giant marine polyether toxins.</title>
        <authorList>
            <person name="Fallon T.R."/>
            <person name="Shende V.V."/>
            <person name="Wierzbicki I.H."/>
            <person name="Pendleton A.L."/>
            <person name="Watervoot N.F."/>
            <person name="Auber R.P."/>
            <person name="Gonzalez D.J."/>
            <person name="Wisecaver J.H."/>
            <person name="Moore B.S."/>
        </authorList>
    </citation>
    <scope>NUCLEOTIDE SEQUENCE [LARGE SCALE GENOMIC DNA]</scope>
    <source>
        <strain evidence="2 3">12B1</strain>
    </source>
</reference>
<accession>A0AB34K6E3</accession>
<dbReference type="EMBL" id="JBGBPQ010000001">
    <property type="protein sequence ID" value="KAL1529700.1"/>
    <property type="molecule type" value="Genomic_DNA"/>
</dbReference>
<proteinExistence type="predicted"/>
<protein>
    <recommendedName>
        <fullName evidence="4">F-box domain-containing protein</fullName>
    </recommendedName>
</protein>
<evidence type="ECO:0000313" key="1">
    <source>
        <dbReference type="EMBL" id="KAL1522899.1"/>
    </source>
</evidence>
<evidence type="ECO:0000313" key="3">
    <source>
        <dbReference type="Proteomes" id="UP001515480"/>
    </source>
</evidence>
<gene>
    <name evidence="2" type="ORF">AB1Y20_000639</name>
    <name evidence="1" type="ORF">AB1Y20_017864</name>
</gene>
<dbReference type="Proteomes" id="UP001515480">
    <property type="component" value="Unassembled WGS sequence"/>
</dbReference>
<dbReference type="InterPro" id="IPR036085">
    <property type="entry name" value="PAZ_dom_sf"/>
</dbReference>
<organism evidence="2 3">
    <name type="scientific">Prymnesium parvum</name>
    <name type="common">Toxic golden alga</name>
    <dbReference type="NCBI Taxonomy" id="97485"/>
    <lineage>
        <taxon>Eukaryota</taxon>
        <taxon>Haptista</taxon>
        <taxon>Haptophyta</taxon>
        <taxon>Prymnesiophyceae</taxon>
        <taxon>Prymnesiales</taxon>
        <taxon>Prymnesiaceae</taxon>
        <taxon>Prymnesium</taxon>
    </lineage>
</organism>
<evidence type="ECO:0008006" key="4">
    <source>
        <dbReference type="Google" id="ProtNLM"/>
    </source>
</evidence>
<name>A0AB34K6E3_PRYPA</name>
<dbReference type="SUPFAM" id="SSF101690">
    <property type="entry name" value="PAZ domain"/>
    <property type="match status" value="1"/>
</dbReference>
<evidence type="ECO:0000313" key="2">
    <source>
        <dbReference type="EMBL" id="KAL1529700.1"/>
    </source>
</evidence>
<dbReference type="EMBL" id="JBGBPQ010000006">
    <property type="protein sequence ID" value="KAL1522899.1"/>
    <property type="molecule type" value="Genomic_DNA"/>
</dbReference>